<evidence type="ECO:0000313" key="14">
    <source>
        <dbReference type="EMBL" id="SDD10981.1"/>
    </source>
</evidence>
<dbReference type="Proteomes" id="UP000198995">
    <property type="component" value="Unassembled WGS sequence"/>
</dbReference>
<evidence type="ECO:0000256" key="3">
    <source>
        <dbReference type="ARBA" id="ARBA00022448"/>
    </source>
</evidence>
<reference evidence="14 15" key="1">
    <citation type="submission" date="2016-10" db="EMBL/GenBank/DDBJ databases">
        <authorList>
            <person name="de Groot N.N."/>
        </authorList>
    </citation>
    <scope>NUCLEOTIDE SEQUENCE [LARGE SCALE GENOMIC DNA]</scope>
    <source>
        <strain evidence="14 15">DSM 20475</strain>
    </source>
</reference>
<dbReference type="OrthoDB" id="9810952at2"/>
<dbReference type="GO" id="GO:0015379">
    <property type="term" value="F:potassium:chloride symporter activity"/>
    <property type="evidence" value="ECO:0007669"/>
    <property type="project" value="InterPro"/>
</dbReference>
<evidence type="ECO:0000256" key="5">
    <source>
        <dbReference type="ARBA" id="ARBA00022519"/>
    </source>
</evidence>
<dbReference type="InterPro" id="IPR003445">
    <property type="entry name" value="Cat_transpt"/>
</dbReference>
<evidence type="ECO:0000256" key="4">
    <source>
        <dbReference type="ARBA" id="ARBA00022475"/>
    </source>
</evidence>
<evidence type="ECO:0000256" key="8">
    <source>
        <dbReference type="ARBA" id="ARBA00022958"/>
    </source>
</evidence>
<keyword evidence="11 13" id="KW-0472">Membrane</keyword>
<evidence type="ECO:0000256" key="1">
    <source>
        <dbReference type="ARBA" id="ARBA00004429"/>
    </source>
</evidence>
<feature type="transmembrane region" description="Helical" evidence="13">
    <location>
        <begin position="69"/>
        <end position="90"/>
    </location>
</feature>
<evidence type="ECO:0000256" key="2">
    <source>
        <dbReference type="ARBA" id="ARBA00009137"/>
    </source>
</evidence>
<comment type="similarity">
    <text evidence="2">Belongs to the TrkH potassium transport family.</text>
</comment>
<feature type="binding site" evidence="12">
    <location>
        <position position="111"/>
    </location>
    <ligand>
        <name>K(+)</name>
        <dbReference type="ChEBI" id="CHEBI:29103"/>
    </ligand>
</feature>
<feature type="transmembrane region" description="Helical" evidence="13">
    <location>
        <begin position="395"/>
        <end position="414"/>
    </location>
</feature>
<keyword evidence="10" id="KW-0406">Ion transport</keyword>
<protein>
    <submittedName>
        <fullName evidence="14">Trk system potassium uptake protein TrkH</fullName>
    </submittedName>
</protein>
<evidence type="ECO:0000256" key="12">
    <source>
        <dbReference type="PIRSR" id="PIRSR006247-1"/>
    </source>
</evidence>
<feature type="transmembrane region" description="Helical" evidence="13">
    <location>
        <begin position="300"/>
        <end position="319"/>
    </location>
</feature>
<keyword evidence="6" id="KW-0633">Potassium transport</keyword>
<dbReference type="STRING" id="2741.SAMN04489866_101201"/>
<name>A0A1G6S2R8_PEPNI</name>
<evidence type="ECO:0000256" key="13">
    <source>
        <dbReference type="SAM" id="Phobius"/>
    </source>
</evidence>
<dbReference type="PANTHER" id="PTHR32024">
    <property type="entry name" value="TRK SYSTEM POTASSIUM UPTAKE PROTEIN TRKG-RELATED"/>
    <property type="match status" value="1"/>
</dbReference>
<keyword evidence="15" id="KW-1185">Reference proteome</keyword>
<feature type="transmembrane region" description="Helical" evidence="13">
    <location>
        <begin position="135"/>
        <end position="160"/>
    </location>
</feature>
<dbReference type="InterPro" id="IPR004772">
    <property type="entry name" value="TrkH"/>
</dbReference>
<sequence length="494" mass="54168">MNYKIVLSALGRILLLIGAAMIAPLVLSYQEIEMDTAAFTISAVLTIVCGAGLSHFFKNPRGSMGIKEGLLLVTLTWFIASFFGALPFALSGYYPEFGDALLEASSGFTATGITVLPSVEILPASILLWRSMTQWLGGMGIVVLFVAILSGIGVSGMQLFKAEFGQVNEKIRPRISDNAKRLWYTYVVLTVFNTLALKICGISWFDAVNHAMTTIATGGYSTQDASFGGLQNPAAEWVTIFFMFVGGMNFILLYRIFARRSLKLALRSLEFRLYVSIISIATLLSFVYLAAYHVKNAGLAFRYSLFSVVSVITTTGYTNDNFIHWPFFTQYILLILMVIGGCSGSTSGGMKVERILILLKQTQNELQRIIHPRVVTSIKVSGTALPTRVATNAGVFFFLYVSFLLIGTMINSFFDVSHMEALSMSATCIGNGGAFFSEPGGHVCFAPLPSPLKYYDSVLMIIGRLEIYTFLATILPISHKHGERIDKVTTHVNI</sequence>
<comment type="subcellular location">
    <subcellularLocation>
        <location evidence="1">Cell inner membrane</location>
        <topology evidence="1">Multi-pass membrane protein</topology>
    </subcellularLocation>
</comment>
<dbReference type="GO" id="GO:0046872">
    <property type="term" value="F:metal ion binding"/>
    <property type="evidence" value="ECO:0007669"/>
    <property type="project" value="UniProtKB-KW"/>
</dbReference>
<evidence type="ECO:0000256" key="6">
    <source>
        <dbReference type="ARBA" id="ARBA00022538"/>
    </source>
</evidence>
<evidence type="ECO:0000313" key="15">
    <source>
        <dbReference type="Proteomes" id="UP000198995"/>
    </source>
</evidence>
<evidence type="ECO:0000256" key="9">
    <source>
        <dbReference type="ARBA" id="ARBA00022989"/>
    </source>
</evidence>
<keyword evidence="8 12" id="KW-0630">Potassium</keyword>
<feature type="binding site" evidence="12">
    <location>
        <position position="431"/>
    </location>
    <ligand>
        <name>K(+)</name>
        <dbReference type="ChEBI" id="CHEBI:29103"/>
    </ligand>
</feature>
<keyword evidence="7 13" id="KW-0812">Transmembrane</keyword>
<keyword evidence="12" id="KW-0479">Metal-binding</keyword>
<feature type="transmembrane region" description="Helical" evidence="13">
    <location>
        <begin position="237"/>
        <end position="257"/>
    </location>
</feature>
<gene>
    <name evidence="14" type="ORF">SAMN04489866_101201</name>
</gene>
<dbReference type="GO" id="GO:0005886">
    <property type="term" value="C:plasma membrane"/>
    <property type="evidence" value="ECO:0007669"/>
    <property type="project" value="UniProtKB-SubCell"/>
</dbReference>
<feature type="transmembrane region" description="Helical" evidence="13">
    <location>
        <begin position="331"/>
        <end position="350"/>
    </location>
</feature>
<proteinExistence type="inferred from homology"/>
<dbReference type="PIRSF" id="PIRSF006247">
    <property type="entry name" value="TrkH"/>
    <property type="match status" value="1"/>
</dbReference>
<feature type="transmembrane region" description="Helical" evidence="13">
    <location>
        <begin position="181"/>
        <end position="205"/>
    </location>
</feature>
<feature type="binding site" evidence="12">
    <location>
        <position position="315"/>
    </location>
    <ligand>
        <name>K(+)</name>
        <dbReference type="ChEBI" id="CHEBI:29103"/>
    </ligand>
</feature>
<feature type="transmembrane region" description="Helical" evidence="13">
    <location>
        <begin position="269"/>
        <end position="294"/>
    </location>
</feature>
<feature type="transmembrane region" description="Helical" evidence="13">
    <location>
        <begin position="38"/>
        <end position="57"/>
    </location>
</feature>
<keyword evidence="3" id="KW-0813">Transport</keyword>
<evidence type="ECO:0000256" key="10">
    <source>
        <dbReference type="ARBA" id="ARBA00023065"/>
    </source>
</evidence>
<keyword evidence="9 13" id="KW-1133">Transmembrane helix</keyword>
<dbReference type="EMBL" id="FNAF01000001">
    <property type="protein sequence ID" value="SDD10981.1"/>
    <property type="molecule type" value="Genomic_DNA"/>
</dbReference>
<evidence type="ECO:0000256" key="11">
    <source>
        <dbReference type="ARBA" id="ARBA00023136"/>
    </source>
</evidence>
<keyword evidence="4" id="KW-1003">Cell membrane</keyword>
<organism evidence="14 15">
    <name type="scientific">Peptococcus niger</name>
    <dbReference type="NCBI Taxonomy" id="2741"/>
    <lineage>
        <taxon>Bacteria</taxon>
        <taxon>Bacillati</taxon>
        <taxon>Bacillota</taxon>
        <taxon>Clostridia</taxon>
        <taxon>Eubacteriales</taxon>
        <taxon>Peptococcaceae</taxon>
        <taxon>Peptococcus</taxon>
    </lineage>
</organism>
<feature type="binding site" evidence="12">
    <location>
        <position position="218"/>
    </location>
    <ligand>
        <name>K(+)</name>
        <dbReference type="ChEBI" id="CHEBI:29103"/>
    </ligand>
</feature>
<accession>A0A1G6S2R8</accession>
<dbReference type="RefSeq" id="WP_091790894.1">
    <property type="nucleotide sequence ID" value="NZ_FNAF01000001.1"/>
</dbReference>
<feature type="binding site" evidence="12">
    <location>
        <position position="314"/>
    </location>
    <ligand>
        <name>K(+)</name>
        <dbReference type="ChEBI" id="CHEBI:29103"/>
    </ligand>
</feature>
<dbReference type="PANTHER" id="PTHR32024:SF2">
    <property type="entry name" value="TRK SYSTEM POTASSIUM UPTAKE PROTEIN TRKG-RELATED"/>
    <property type="match status" value="1"/>
</dbReference>
<dbReference type="AlphaFoldDB" id="A0A1G6S2R8"/>
<keyword evidence="5" id="KW-0997">Cell inner membrane</keyword>
<evidence type="ECO:0000256" key="7">
    <source>
        <dbReference type="ARBA" id="ARBA00022692"/>
    </source>
</evidence>
<dbReference type="Pfam" id="PF02386">
    <property type="entry name" value="TrkH"/>
    <property type="match status" value="1"/>
</dbReference>